<dbReference type="InterPro" id="IPR013785">
    <property type="entry name" value="Aldolase_TIM"/>
</dbReference>
<feature type="binding site" evidence="5">
    <location>
        <position position="336"/>
    </location>
    <ligand>
        <name>glyoxylate</name>
        <dbReference type="ChEBI" id="CHEBI:36655"/>
    </ligand>
</feature>
<dbReference type="PROSITE" id="PS51349">
    <property type="entry name" value="FMN_HYDROXY_ACID_DH_2"/>
    <property type="match status" value="1"/>
</dbReference>
<protein>
    <submittedName>
        <fullName evidence="7">FMN-dependent alpha-hydroxy acid dehydrogenase</fullName>
    </submittedName>
</protein>
<feature type="active site" description="Proton acceptor" evidence="4">
    <location>
        <position position="333"/>
    </location>
</feature>
<dbReference type="SUPFAM" id="SSF51395">
    <property type="entry name" value="FMN-linked oxidoreductases"/>
    <property type="match status" value="1"/>
</dbReference>
<dbReference type="PANTHER" id="PTHR10578:SF86">
    <property type="entry name" value="DEPENDENT DEHYDROGENASE, PUTATIVE (AFU_ORTHOLOGUE AFUA_6G02720)-RELATED"/>
    <property type="match status" value="1"/>
</dbReference>
<keyword evidence="2" id="KW-0560">Oxidoreductase</keyword>
<comment type="similarity">
    <text evidence="3">Belongs to the FMN-dependent alpha-hydroxy acid dehydrogenase family.</text>
</comment>
<dbReference type="GO" id="GO:0016491">
    <property type="term" value="F:oxidoreductase activity"/>
    <property type="evidence" value="ECO:0007669"/>
    <property type="project" value="UniProtKB-KW"/>
</dbReference>
<evidence type="ECO:0000313" key="7">
    <source>
        <dbReference type="EMBL" id="KZV98342.1"/>
    </source>
</evidence>
<dbReference type="InterPro" id="IPR012133">
    <property type="entry name" value="Alpha-hydoxy_acid_DH_FMN"/>
</dbReference>
<feature type="binding site" evidence="5">
    <location>
        <position position="141"/>
    </location>
    <ligand>
        <name>FMN</name>
        <dbReference type="ChEBI" id="CHEBI:58210"/>
    </ligand>
</feature>
<dbReference type="InterPro" id="IPR000262">
    <property type="entry name" value="FMN-dep_DH"/>
</dbReference>
<dbReference type="PROSITE" id="PS00557">
    <property type="entry name" value="FMN_HYDROXY_ACID_DH_1"/>
    <property type="match status" value="1"/>
</dbReference>
<dbReference type="PIRSF" id="PIRSF000138">
    <property type="entry name" value="Al-hdrx_acd_dh"/>
    <property type="match status" value="1"/>
</dbReference>
<feature type="binding site" evidence="5">
    <location>
        <begin position="367"/>
        <end position="371"/>
    </location>
    <ligand>
        <name>FMN</name>
        <dbReference type="ChEBI" id="CHEBI:58210"/>
    </ligand>
</feature>
<dbReference type="InParanoid" id="A0A165LUI9"/>
<evidence type="ECO:0000256" key="3">
    <source>
        <dbReference type="ARBA" id="ARBA00024042"/>
    </source>
</evidence>
<feature type="binding site" evidence="5">
    <location>
        <position position="165"/>
    </location>
    <ligand>
        <name>glyoxylate</name>
        <dbReference type="ChEBI" id="CHEBI:36655"/>
    </ligand>
</feature>
<keyword evidence="5" id="KW-0285">Flavoprotein</keyword>
<proteinExistence type="inferred from homology"/>
<feature type="domain" description="FMN hydroxy acid dehydrogenase" evidence="6">
    <location>
        <begin position="33"/>
        <end position="441"/>
    </location>
</feature>
<reference evidence="7 8" key="1">
    <citation type="journal article" date="2016" name="Mol. Biol. Evol.">
        <title>Comparative Genomics of Early-Diverging Mushroom-Forming Fungi Provides Insights into the Origins of Lignocellulose Decay Capabilities.</title>
        <authorList>
            <person name="Nagy L.G."/>
            <person name="Riley R."/>
            <person name="Tritt A."/>
            <person name="Adam C."/>
            <person name="Daum C."/>
            <person name="Floudas D."/>
            <person name="Sun H."/>
            <person name="Yadav J.S."/>
            <person name="Pangilinan J."/>
            <person name="Larsson K.H."/>
            <person name="Matsuura K."/>
            <person name="Barry K."/>
            <person name="Labutti K."/>
            <person name="Kuo R."/>
            <person name="Ohm R.A."/>
            <person name="Bhattacharya S.S."/>
            <person name="Shirouzu T."/>
            <person name="Yoshinaga Y."/>
            <person name="Martin F.M."/>
            <person name="Grigoriev I.V."/>
            <person name="Hibbett D.S."/>
        </authorList>
    </citation>
    <scope>NUCLEOTIDE SEQUENCE [LARGE SCALE GENOMIC DNA]</scope>
    <source>
        <strain evidence="7 8">HHB12029</strain>
    </source>
</reference>
<dbReference type="Proteomes" id="UP000077266">
    <property type="component" value="Unassembled WGS sequence"/>
</dbReference>
<dbReference type="InterPro" id="IPR008259">
    <property type="entry name" value="FMN_hydac_DH_AS"/>
</dbReference>
<sequence>MSLAVSSDTIRTGYTPSSVGFSTYQRDIYASLRPPIFSVDPSKWEGLARRRVPYSNFHYVAGGANQGLTCAANVDAFSRYRLRPRMLVDATLRNTNVQLFGKTYNSPLIVAPVGVQELMHKDGEEATARACETVGVPMVISSASTRSIEQIGTAIGHGECWYQLYWPKPQHEDVTASLLQRAKAAGCTVLVVTADTFALGWRPIDLDESYLPFIYGQGCQIGFTDPVFNRKYAEAQLLANARPLWSRIKELFDLLSRPRTLWGRLRALWYAPTMSKSRAWLDIVNTGVYRTWDDLKILRALWDGPIVLKGVLTVEDAQLAINYGLDGIVVSNHGGRQVDGAVAALDALASITQDSVVKSSDLTILFDSGVRTGSDVLKALALGAKAVMIGRPFMYGLAIGGQKGVEHVLKCVLADLDNTLGLIGKRSVQELSRADVELASQ</sequence>
<dbReference type="InterPro" id="IPR037396">
    <property type="entry name" value="FMN_HAD"/>
</dbReference>
<evidence type="ECO:0000256" key="1">
    <source>
        <dbReference type="ARBA" id="ARBA00001917"/>
    </source>
</evidence>
<feature type="binding site" evidence="5">
    <location>
        <position position="309"/>
    </location>
    <ligand>
        <name>FMN</name>
        <dbReference type="ChEBI" id="CHEBI:58210"/>
    </ligand>
</feature>
<accession>A0A165LUI9</accession>
<dbReference type="EMBL" id="KV425920">
    <property type="protein sequence ID" value="KZV98342.1"/>
    <property type="molecule type" value="Genomic_DNA"/>
</dbReference>
<feature type="binding site" evidence="5">
    <location>
        <position position="163"/>
    </location>
    <ligand>
        <name>FMN</name>
        <dbReference type="ChEBI" id="CHEBI:58210"/>
    </ligand>
</feature>
<keyword evidence="5" id="KW-0288">FMN</keyword>
<comment type="cofactor">
    <cofactor evidence="1">
        <name>FMN</name>
        <dbReference type="ChEBI" id="CHEBI:58210"/>
    </cofactor>
</comment>
<dbReference type="PANTHER" id="PTHR10578">
    <property type="entry name" value="S -2-HYDROXY-ACID OXIDASE-RELATED"/>
    <property type="match status" value="1"/>
</dbReference>
<organism evidence="7 8">
    <name type="scientific">Exidia glandulosa HHB12029</name>
    <dbReference type="NCBI Taxonomy" id="1314781"/>
    <lineage>
        <taxon>Eukaryota</taxon>
        <taxon>Fungi</taxon>
        <taxon>Dikarya</taxon>
        <taxon>Basidiomycota</taxon>
        <taxon>Agaricomycotina</taxon>
        <taxon>Agaricomycetes</taxon>
        <taxon>Auriculariales</taxon>
        <taxon>Exidiaceae</taxon>
        <taxon>Exidia</taxon>
    </lineage>
</organism>
<evidence type="ECO:0000256" key="4">
    <source>
        <dbReference type="PIRSR" id="PIRSR000138-1"/>
    </source>
</evidence>
<dbReference type="Pfam" id="PF01070">
    <property type="entry name" value="FMN_dh"/>
    <property type="match status" value="1"/>
</dbReference>
<evidence type="ECO:0000259" key="6">
    <source>
        <dbReference type="PROSITE" id="PS51349"/>
    </source>
</evidence>
<feature type="binding site" evidence="5">
    <location>
        <position position="193"/>
    </location>
    <ligand>
        <name>FMN</name>
        <dbReference type="ChEBI" id="CHEBI:58210"/>
    </ligand>
</feature>
<evidence type="ECO:0000256" key="2">
    <source>
        <dbReference type="ARBA" id="ARBA00023002"/>
    </source>
</evidence>
<dbReference type="STRING" id="1314781.A0A165LUI9"/>
<dbReference type="Gene3D" id="3.20.20.70">
    <property type="entry name" value="Aldolase class I"/>
    <property type="match status" value="1"/>
</dbReference>
<dbReference type="GO" id="GO:0010181">
    <property type="term" value="F:FMN binding"/>
    <property type="evidence" value="ECO:0007669"/>
    <property type="project" value="InterPro"/>
</dbReference>
<feature type="binding site" evidence="5">
    <location>
        <position position="333"/>
    </location>
    <ligand>
        <name>glyoxylate</name>
        <dbReference type="ChEBI" id="CHEBI:36655"/>
    </ligand>
</feature>
<name>A0A165LUI9_EXIGL</name>
<dbReference type="OrthoDB" id="25826at2759"/>
<feature type="binding site" evidence="5">
    <location>
        <begin position="390"/>
        <end position="391"/>
    </location>
    <ligand>
        <name>FMN</name>
        <dbReference type="ChEBI" id="CHEBI:58210"/>
    </ligand>
</feature>
<feature type="binding site" evidence="5">
    <location>
        <position position="59"/>
    </location>
    <ligand>
        <name>glyoxylate</name>
        <dbReference type="ChEBI" id="CHEBI:36655"/>
    </ligand>
</feature>
<evidence type="ECO:0000256" key="5">
    <source>
        <dbReference type="PIRSR" id="PIRSR000138-2"/>
    </source>
</evidence>
<keyword evidence="8" id="KW-1185">Reference proteome</keyword>
<dbReference type="AlphaFoldDB" id="A0A165LUI9"/>
<feature type="binding site" evidence="5">
    <location>
        <position position="202"/>
    </location>
    <ligand>
        <name>glyoxylate</name>
        <dbReference type="ChEBI" id="CHEBI:36655"/>
    </ligand>
</feature>
<evidence type="ECO:0000313" key="8">
    <source>
        <dbReference type="Proteomes" id="UP000077266"/>
    </source>
</evidence>
<feature type="binding site" evidence="5">
    <location>
        <position position="331"/>
    </location>
    <ligand>
        <name>FMN</name>
        <dbReference type="ChEBI" id="CHEBI:58210"/>
    </ligand>
</feature>
<gene>
    <name evidence="7" type="ORF">EXIGLDRAFT_746677</name>
</gene>
<dbReference type="FunCoup" id="A0A165LUI9">
    <property type="interactions" value="114"/>
</dbReference>
<feature type="binding site" evidence="5">
    <location>
        <begin position="112"/>
        <end position="114"/>
    </location>
    <ligand>
        <name>FMN</name>
        <dbReference type="ChEBI" id="CHEBI:58210"/>
    </ligand>
</feature>